<evidence type="ECO:0000313" key="3">
    <source>
        <dbReference type="EMBL" id="RSU14116.1"/>
    </source>
</evidence>
<dbReference type="PROSITE" id="PS50206">
    <property type="entry name" value="RHODANESE_3"/>
    <property type="match status" value="1"/>
</dbReference>
<dbReference type="PANTHER" id="PTHR43031">
    <property type="entry name" value="FAD-DEPENDENT OXIDOREDUCTASE"/>
    <property type="match status" value="1"/>
</dbReference>
<evidence type="ECO:0000313" key="2">
    <source>
        <dbReference type="EMBL" id="MDT2834419.1"/>
    </source>
</evidence>
<dbReference type="EMBL" id="JARQBZ010000018">
    <property type="protein sequence ID" value="MDT2834419.1"/>
    <property type="molecule type" value="Genomic_DNA"/>
</dbReference>
<dbReference type="InterPro" id="IPR050229">
    <property type="entry name" value="GlpE_sulfurtransferase"/>
</dbReference>
<reference evidence="2" key="2">
    <citation type="submission" date="2023-03" db="EMBL/GenBank/DDBJ databases">
        <authorList>
            <person name="Shen W."/>
            <person name="Cai J."/>
        </authorList>
    </citation>
    <scope>NUCLEOTIDE SEQUENCE</scope>
    <source>
        <strain evidence="2">P96-3</strain>
    </source>
</reference>
<accession>A0A430B1B9</accession>
<evidence type="ECO:0000313" key="4">
    <source>
        <dbReference type="Proteomes" id="UP000288028"/>
    </source>
</evidence>
<protein>
    <submittedName>
        <fullName evidence="2">Rhodanese-like domain-containing protein</fullName>
    </submittedName>
    <submittedName>
        <fullName evidence="3">Sulfurtransferase</fullName>
    </submittedName>
</protein>
<feature type="domain" description="Rhodanese" evidence="1">
    <location>
        <begin position="19"/>
        <end position="100"/>
    </location>
</feature>
<evidence type="ECO:0000259" key="1">
    <source>
        <dbReference type="PROSITE" id="PS50206"/>
    </source>
</evidence>
<dbReference type="InterPro" id="IPR036873">
    <property type="entry name" value="Rhodanese-like_dom_sf"/>
</dbReference>
<dbReference type="Pfam" id="PF00581">
    <property type="entry name" value="Rhodanese"/>
    <property type="match status" value="1"/>
</dbReference>
<dbReference type="PANTHER" id="PTHR43031:SF17">
    <property type="entry name" value="SULFURTRANSFERASE YTWF-RELATED"/>
    <property type="match status" value="1"/>
</dbReference>
<dbReference type="Gene3D" id="3.40.250.10">
    <property type="entry name" value="Rhodanese-like domain"/>
    <property type="match status" value="1"/>
</dbReference>
<dbReference type="GeneID" id="95580300"/>
<dbReference type="SUPFAM" id="SSF52821">
    <property type="entry name" value="Rhodanese/Cell cycle control phosphatase"/>
    <property type="match status" value="1"/>
</dbReference>
<reference evidence="3 4" key="1">
    <citation type="submission" date="2017-05" db="EMBL/GenBank/DDBJ databases">
        <title>Vagococcus spp. assemblies.</title>
        <authorList>
            <person name="Gulvik C.A."/>
        </authorList>
    </citation>
    <scope>NUCLEOTIDE SEQUENCE [LARGE SCALE GENOMIC DNA]</scope>
    <source>
        <strain evidence="3 4">SS1714</strain>
    </source>
</reference>
<dbReference type="RefSeq" id="WP_126793857.1">
    <property type="nucleotide sequence ID" value="NZ_CP060720.1"/>
</dbReference>
<keyword evidence="3" id="KW-0808">Transferase</keyword>
<dbReference type="SMART" id="SM00450">
    <property type="entry name" value="RHOD"/>
    <property type="match status" value="1"/>
</dbReference>
<dbReference type="Proteomes" id="UP001268577">
    <property type="component" value="Unassembled WGS sequence"/>
</dbReference>
<comment type="caution">
    <text evidence="3">The sequence shown here is derived from an EMBL/GenBank/DDBJ whole genome shotgun (WGS) entry which is preliminary data.</text>
</comment>
<dbReference type="EMBL" id="NGKB01000007">
    <property type="protein sequence ID" value="RSU14116.1"/>
    <property type="molecule type" value="Genomic_DNA"/>
</dbReference>
<dbReference type="AlphaFoldDB" id="A0A430B1B9"/>
<dbReference type="InterPro" id="IPR001763">
    <property type="entry name" value="Rhodanese-like_dom"/>
</dbReference>
<dbReference type="OrthoDB" id="9800872at2"/>
<organism evidence="3 4">
    <name type="scientific">Vagococcus carniphilus</name>
    <dbReference type="NCBI Taxonomy" id="218144"/>
    <lineage>
        <taxon>Bacteria</taxon>
        <taxon>Bacillati</taxon>
        <taxon>Bacillota</taxon>
        <taxon>Bacilli</taxon>
        <taxon>Lactobacillales</taxon>
        <taxon>Enterococcaceae</taxon>
        <taxon>Vagococcus</taxon>
    </lineage>
</organism>
<dbReference type="GO" id="GO:0016740">
    <property type="term" value="F:transferase activity"/>
    <property type="evidence" value="ECO:0007669"/>
    <property type="project" value="UniProtKB-KW"/>
</dbReference>
<name>A0A430B1B9_9ENTE</name>
<gene>
    <name evidence="3" type="ORF">CBF28_08160</name>
    <name evidence="2" type="ORF">P7H70_10270</name>
</gene>
<sequence length="103" mass="11799">MFLFKKVPSISIQQLEEKLKQPIELIDVRSEMEFSQGHIPKAKNIPLDKIASYQPKTKKSIYLICHSGARSKQAAKFLNDKGFDAYNIDGGMMRWTKQLKVGK</sequence>
<keyword evidence="4" id="KW-1185">Reference proteome</keyword>
<proteinExistence type="predicted"/>
<dbReference type="CDD" id="cd00158">
    <property type="entry name" value="RHOD"/>
    <property type="match status" value="1"/>
</dbReference>
<dbReference type="Proteomes" id="UP000288028">
    <property type="component" value="Unassembled WGS sequence"/>
</dbReference>